<feature type="region of interest" description="Disordered" evidence="1">
    <location>
        <begin position="535"/>
        <end position="573"/>
    </location>
</feature>
<reference evidence="2 3" key="1">
    <citation type="submission" date="2019-01" db="EMBL/GenBank/DDBJ databases">
        <title>Lacunisphaera sp. strain TWA-58.</title>
        <authorList>
            <person name="Chen W.-M."/>
        </authorList>
    </citation>
    <scope>NUCLEOTIDE SEQUENCE [LARGE SCALE GENOMIC DNA]</scope>
    <source>
        <strain evidence="2 3">TWA-58</strain>
    </source>
</reference>
<evidence type="ECO:0000313" key="2">
    <source>
        <dbReference type="EMBL" id="RXK52965.1"/>
    </source>
</evidence>
<dbReference type="Proteomes" id="UP000290218">
    <property type="component" value="Unassembled WGS sequence"/>
</dbReference>
<dbReference type="RefSeq" id="WP_129048555.1">
    <property type="nucleotide sequence ID" value="NZ_SDHX01000002.1"/>
</dbReference>
<evidence type="ECO:0000256" key="1">
    <source>
        <dbReference type="SAM" id="MobiDB-lite"/>
    </source>
</evidence>
<evidence type="ECO:0000313" key="3">
    <source>
        <dbReference type="Proteomes" id="UP000290218"/>
    </source>
</evidence>
<proteinExistence type="predicted"/>
<feature type="compositionally biased region" description="Low complexity" evidence="1">
    <location>
        <begin position="550"/>
        <end position="566"/>
    </location>
</feature>
<keyword evidence="3" id="KW-1185">Reference proteome</keyword>
<accession>A0A4Q1C3Y3</accession>
<protein>
    <recommendedName>
        <fullName evidence="4">Flagellar hook-length control protein FliK</fullName>
    </recommendedName>
</protein>
<feature type="region of interest" description="Disordered" evidence="1">
    <location>
        <begin position="121"/>
        <end position="194"/>
    </location>
</feature>
<feature type="compositionally biased region" description="Low complexity" evidence="1">
    <location>
        <begin position="121"/>
        <end position="133"/>
    </location>
</feature>
<name>A0A4Q1C3Y3_9BACT</name>
<dbReference type="EMBL" id="SDHX01000002">
    <property type="protein sequence ID" value="RXK52965.1"/>
    <property type="molecule type" value="Genomic_DNA"/>
</dbReference>
<comment type="caution">
    <text evidence="2">The sequence shown here is derived from an EMBL/GenBank/DDBJ whole genome shotgun (WGS) entry which is preliminary data.</text>
</comment>
<gene>
    <name evidence="2" type="ORF">ESB00_14730</name>
</gene>
<dbReference type="AlphaFoldDB" id="A0A4Q1C3Y3"/>
<sequence length="613" mass="62751">MTSTLPNFLAPAVITAGGVQPSLSASETAAVAASNCGEAFADLLADTPTAVVASPGSLTLGAKGAGTLPPVLAVGAPVVTAPAESFPSPATEPSREELEAAAAFAAVVVQALQPLVTVPATTPTGDATPTIGDATVATPPSGKPVPAELPAPAHGVRGDARPAHPVQSQKPAAPATPEMAPSPDGLTAPLDQSQPLPAPAEPIAAVPAPVLTTVPEFTLPTGRAFPTTLPEQAKVPFLRPSEPAAPVTPTADGILRVEQGSAQPLLTELSTPALTPAPIQPTLTLAPDGAIECRIELPVAPKSVPAARSLPADESTPLEVQAELEIPGQAVVRVQVQLPVAAESGRAAEKLPEKFAAFAAVETTAPGMRTKPAERNFLFTGDKGDRTDSEIAGIAVAKPAANMIAVPTEEIRRPGHAETFSVSPVPADFLVAHPVAERITAEPVAPAGQNFAERAVATVTSLAEAQFTASMQRAGSVQLRLKFGGEDLAVRVEMRDGQVHTDFRTDSPALREAIAAEWQAVAAASPAHLQRFLDPVFSPATPGQNADAGAQHQSSQRQAQQQAQEHASARHDAWSGATAFARRALLNDSFIPEPAAPRAPVMLPTSLRLSALA</sequence>
<evidence type="ECO:0008006" key="4">
    <source>
        <dbReference type="Google" id="ProtNLM"/>
    </source>
</evidence>
<dbReference type="OrthoDB" id="10019484at2"/>
<organism evidence="2 3">
    <name type="scientific">Oleiharenicola lentus</name>
    <dbReference type="NCBI Taxonomy" id="2508720"/>
    <lineage>
        <taxon>Bacteria</taxon>
        <taxon>Pseudomonadati</taxon>
        <taxon>Verrucomicrobiota</taxon>
        <taxon>Opitutia</taxon>
        <taxon>Opitutales</taxon>
        <taxon>Opitutaceae</taxon>
        <taxon>Oleiharenicola</taxon>
    </lineage>
</organism>